<dbReference type="InterPro" id="IPR012674">
    <property type="entry name" value="Calycin"/>
</dbReference>
<dbReference type="GO" id="GO:0042246">
    <property type="term" value="P:tissue regeneration"/>
    <property type="evidence" value="ECO:0007669"/>
    <property type="project" value="InterPro"/>
</dbReference>
<dbReference type="SUPFAM" id="SSF50814">
    <property type="entry name" value="Lipocalins"/>
    <property type="match status" value="1"/>
</dbReference>
<dbReference type="OrthoDB" id="565904at2759"/>
<evidence type="ECO:0000256" key="4">
    <source>
        <dbReference type="ARBA" id="ARBA00022448"/>
    </source>
</evidence>
<dbReference type="GO" id="GO:0051895">
    <property type="term" value="P:negative regulation of focal adhesion assembly"/>
    <property type="evidence" value="ECO:0007669"/>
    <property type="project" value="Ensembl"/>
</dbReference>
<evidence type="ECO:0000256" key="9">
    <source>
        <dbReference type="ARBA" id="ARBA00023180"/>
    </source>
</evidence>
<feature type="signal peptide" evidence="12">
    <location>
        <begin position="1"/>
        <end position="20"/>
    </location>
</feature>
<dbReference type="PANTHER" id="PTHR10612">
    <property type="entry name" value="APOLIPOPROTEIN D"/>
    <property type="match status" value="1"/>
</dbReference>
<feature type="chain" id="PRO_5044536033" description="Apolipoprotein D" evidence="12">
    <location>
        <begin position="21"/>
        <end position="189"/>
    </location>
</feature>
<dbReference type="GO" id="GO:0000302">
    <property type="term" value="P:response to reactive oxygen species"/>
    <property type="evidence" value="ECO:0007669"/>
    <property type="project" value="Ensembl"/>
</dbReference>
<reference evidence="14" key="3">
    <citation type="submission" date="2025-09" db="UniProtKB">
        <authorList>
            <consortium name="Ensembl"/>
        </authorList>
    </citation>
    <scope>IDENTIFICATION</scope>
</reference>
<dbReference type="Ensembl" id="ENSPEMT00000037103.1">
    <property type="protein sequence ID" value="ENSPEMP00000031773.1"/>
    <property type="gene ID" value="ENSPEMG00000028706.1"/>
</dbReference>
<evidence type="ECO:0000256" key="1">
    <source>
        <dbReference type="ARBA" id="ARBA00004613"/>
    </source>
</evidence>
<name>A0A6I9L838_PERMB</name>
<dbReference type="Pfam" id="PF08212">
    <property type="entry name" value="Lipocalin_2"/>
    <property type="match status" value="1"/>
</dbReference>
<dbReference type="GO" id="GO:0060588">
    <property type="term" value="P:negative regulation of lipoprotein lipid oxidation"/>
    <property type="evidence" value="ECO:0007669"/>
    <property type="project" value="Ensembl"/>
</dbReference>
<reference evidence="14" key="2">
    <citation type="submission" date="2025-08" db="UniProtKB">
        <authorList>
            <consortium name="Ensembl"/>
        </authorList>
    </citation>
    <scope>IDENTIFICATION</scope>
</reference>
<dbReference type="GO" id="GO:1900016">
    <property type="term" value="P:negative regulation of cytokine production involved in inflammatory response"/>
    <property type="evidence" value="ECO:0007669"/>
    <property type="project" value="Ensembl"/>
</dbReference>
<keyword evidence="5" id="KW-0964">Secreted</keyword>
<keyword evidence="7" id="KW-0446">Lipid-binding</keyword>
<evidence type="ECO:0000256" key="10">
    <source>
        <dbReference type="ARBA" id="ARBA00023283"/>
    </source>
</evidence>
<evidence type="ECO:0000256" key="8">
    <source>
        <dbReference type="ARBA" id="ARBA00023157"/>
    </source>
</evidence>
<dbReference type="CTD" id="347"/>
<dbReference type="InterPro" id="IPR002969">
    <property type="entry name" value="ApolipopD"/>
</dbReference>
<feature type="domain" description="Lipocalin/cytosolic fatty-acid binding" evidence="13">
    <location>
        <begin position="38"/>
        <end position="182"/>
    </location>
</feature>
<dbReference type="PRINTS" id="PR02058">
    <property type="entry name" value="APODVERTBRTE"/>
</dbReference>
<dbReference type="RefSeq" id="XP_042115076.1">
    <property type="nucleotide sequence ID" value="XM_042259142.1"/>
</dbReference>
<dbReference type="InterPro" id="IPR000566">
    <property type="entry name" value="Lipocln_cytosolic_FA-bd_dom"/>
</dbReference>
<organism evidence="14 15">
    <name type="scientific">Peromyscus maniculatus bairdii</name>
    <name type="common">Prairie deer mouse</name>
    <dbReference type="NCBI Taxonomy" id="230844"/>
    <lineage>
        <taxon>Eukaryota</taxon>
        <taxon>Metazoa</taxon>
        <taxon>Chordata</taxon>
        <taxon>Craniata</taxon>
        <taxon>Vertebrata</taxon>
        <taxon>Euteleostomi</taxon>
        <taxon>Mammalia</taxon>
        <taxon>Eutheria</taxon>
        <taxon>Euarchontoglires</taxon>
        <taxon>Glires</taxon>
        <taxon>Rodentia</taxon>
        <taxon>Myomorpha</taxon>
        <taxon>Muroidea</taxon>
        <taxon>Cricetidae</taxon>
        <taxon>Neotominae</taxon>
        <taxon>Peromyscus</taxon>
    </lineage>
</organism>
<dbReference type="InterPro" id="IPR022272">
    <property type="entry name" value="Lipocalin_CS"/>
</dbReference>
<dbReference type="PANTHER" id="PTHR10612:SF34">
    <property type="entry name" value="APOLIPOPROTEIN D"/>
    <property type="match status" value="1"/>
</dbReference>
<evidence type="ECO:0000313" key="15">
    <source>
        <dbReference type="Proteomes" id="UP000694547"/>
    </source>
</evidence>
<dbReference type="FunFam" id="2.40.128.20:FF:000003">
    <property type="entry name" value="Apolipoprotein D"/>
    <property type="match status" value="1"/>
</dbReference>
<evidence type="ECO:0000256" key="12">
    <source>
        <dbReference type="PIRNR" id="PIRNR036893"/>
    </source>
</evidence>
<dbReference type="GO" id="GO:0007420">
    <property type="term" value="P:brain development"/>
    <property type="evidence" value="ECO:0007669"/>
    <property type="project" value="InterPro"/>
</dbReference>
<dbReference type="AlphaFoldDB" id="A0A6I9L838"/>
<dbReference type="PRINTS" id="PR01219">
    <property type="entry name" value="APOLIPOPROTD"/>
</dbReference>
<evidence type="ECO:0000313" key="14">
    <source>
        <dbReference type="Ensembl" id="ENSPEMP00000031773.1"/>
    </source>
</evidence>
<dbReference type="GO" id="GO:0015485">
    <property type="term" value="F:cholesterol binding"/>
    <property type="evidence" value="ECO:0007669"/>
    <property type="project" value="Ensembl"/>
</dbReference>
<evidence type="ECO:0000256" key="5">
    <source>
        <dbReference type="ARBA" id="ARBA00022525"/>
    </source>
</evidence>
<dbReference type="InterPro" id="IPR026222">
    <property type="entry name" value="ApoD_vertbrte"/>
</dbReference>
<evidence type="ECO:0000256" key="6">
    <source>
        <dbReference type="ARBA" id="ARBA00022729"/>
    </source>
</evidence>
<dbReference type="GO" id="GO:2000098">
    <property type="term" value="P:negative regulation of smooth muscle cell-matrix adhesion"/>
    <property type="evidence" value="ECO:0007669"/>
    <property type="project" value="Ensembl"/>
</dbReference>
<dbReference type="CDD" id="cd19437">
    <property type="entry name" value="lipocalin_apoD-like"/>
    <property type="match status" value="1"/>
</dbReference>
<keyword evidence="9" id="KW-0325">Glycoprotein</keyword>
<dbReference type="Proteomes" id="UP000694547">
    <property type="component" value="Chromosome 12"/>
</dbReference>
<dbReference type="PROSITE" id="PS00213">
    <property type="entry name" value="LIPOCALIN"/>
    <property type="match status" value="1"/>
</dbReference>
<comment type="subunit">
    <text evidence="12">Homodimer.</text>
</comment>
<comment type="similarity">
    <text evidence="2 12">Belongs to the calycin superfamily. Lipocalin family.</text>
</comment>
<dbReference type="GO" id="GO:0042308">
    <property type="term" value="P:negative regulation of protein import into nucleus"/>
    <property type="evidence" value="ECO:0007669"/>
    <property type="project" value="Ensembl"/>
</dbReference>
<evidence type="ECO:0000259" key="13">
    <source>
        <dbReference type="Pfam" id="PF08212"/>
    </source>
</evidence>
<dbReference type="GO" id="GO:0048662">
    <property type="term" value="P:negative regulation of smooth muscle cell proliferation"/>
    <property type="evidence" value="ECO:0007669"/>
    <property type="project" value="Ensembl"/>
</dbReference>
<dbReference type="GO" id="GO:0048471">
    <property type="term" value="C:perinuclear region of cytoplasm"/>
    <property type="evidence" value="ECO:0007669"/>
    <property type="project" value="Ensembl"/>
</dbReference>
<dbReference type="GO" id="GO:2000405">
    <property type="term" value="P:negative regulation of T cell migration"/>
    <property type="evidence" value="ECO:0007669"/>
    <property type="project" value="Ensembl"/>
</dbReference>
<keyword evidence="15" id="KW-1185">Reference proteome</keyword>
<dbReference type="PIRSF" id="PIRSF036893">
    <property type="entry name" value="Lipocalin_ApoD"/>
    <property type="match status" value="1"/>
</dbReference>
<reference evidence="14 15" key="1">
    <citation type="submission" date="2018-10" db="EMBL/GenBank/DDBJ databases">
        <title>Improved assembly of the deer mouse Peromyscus maniculatus genome.</title>
        <authorList>
            <person name="Lassance J.-M."/>
            <person name="Hoekstra H.E."/>
        </authorList>
    </citation>
    <scope>NUCLEOTIDE SEQUENCE [LARGE SCALE GENOMIC DNA]</scope>
</reference>
<accession>A0A6I9L838</accession>
<keyword evidence="8" id="KW-1015">Disulfide bond</keyword>
<dbReference type="GO" id="GO:0071638">
    <property type="term" value="P:negative regulation of monocyte chemotactic protein-1 production"/>
    <property type="evidence" value="ECO:0007669"/>
    <property type="project" value="Ensembl"/>
</dbReference>
<dbReference type="GeneTree" id="ENSGT00510000046981"/>
<evidence type="ECO:0000256" key="2">
    <source>
        <dbReference type="ARBA" id="ARBA00006889"/>
    </source>
</evidence>
<proteinExistence type="inferred from homology"/>
<evidence type="ECO:0000256" key="11">
    <source>
        <dbReference type="ARBA" id="ARBA00058737"/>
    </source>
</evidence>
<dbReference type="Gene3D" id="2.40.128.20">
    <property type="match status" value="1"/>
</dbReference>
<evidence type="ECO:0000256" key="7">
    <source>
        <dbReference type="ARBA" id="ARBA00023121"/>
    </source>
</evidence>
<gene>
    <name evidence="14" type="primary">Apod</name>
</gene>
<comment type="subcellular location">
    <subcellularLocation>
        <location evidence="1">Secreted</location>
    </subcellularLocation>
</comment>
<protein>
    <recommendedName>
        <fullName evidence="3 12">Apolipoprotein D</fullName>
        <shortName evidence="12">Apo-D</shortName>
    </recommendedName>
</protein>
<sequence>MVTMLLLLGTLAGLFTAAEGQSFHLGKCPTPSVQENFDVLKYLGRWYEIEKIPSNFERGDCNQANYLLMENGNIKMVNQERRPDGTMNQVEGEAKHTNLSEPAKLLVKFFELTPATPYWILITDYVNYALVYSCTTIIWLFHVDYVWILGRNPYLPPETVTYLKDILISNGIDTQKMISTDQTNCPEFP</sequence>
<dbReference type="GO" id="GO:0010642">
    <property type="term" value="P:negative regulation of platelet-derived growth factor receptor signaling pathway"/>
    <property type="evidence" value="ECO:0007669"/>
    <property type="project" value="Ensembl"/>
</dbReference>
<dbReference type="GO" id="GO:0006006">
    <property type="term" value="P:glucose metabolic process"/>
    <property type="evidence" value="ECO:0007669"/>
    <property type="project" value="Ensembl"/>
</dbReference>
<keyword evidence="6 12" id="KW-0732">Signal</keyword>
<dbReference type="GO" id="GO:0006869">
    <property type="term" value="P:lipid transport"/>
    <property type="evidence" value="ECO:0007669"/>
    <property type="project" value="InterPro"/>
</dbReference>
<keyword evidence="4" id="KW-0813">Transport</keyword>
<dbReference type="GO" id="GO:0006629">
    <property type="term" value="P:lipid metabolic process"/>
    <property type="evidence" value="ECO:0007669"/>
    <property type="project" value="Ensembl"/>
</dbReference>
<keyword evidence="10" id="KW-0873">Pyrrolidone carboxylic acid</keyword>
<evidence type="ECO:0000256" key="3">
    <source>
        <dbReference type="ARBA" id="ARBA00019890"/>
    </source>
</evidence>
<dbReference type="RefSeq" id="XP_042115078.1">
    <property type="nucleotide sequence ID" value="XM_042259144.1"/>
</dbReference>
<comment type="function">
    <text evidence="11">APOD occurs in the macromolecular complex with lecithin-transport and binding of bilin. Appears to be able to transport a variety of ligands in a number of different contexts.</text>
</comment>
<dbReference type="GO" id="GO:0005615">
    <property type="term" value="C:extracellular space"/>
    <property type="evidence" value="ECO:0007669"/>
    <property type="project" value="Ensembl"/>
</dbReference>
<dbReference type="InterPro" id="IPR022271">
    <property type="entry name" value="Lipocalin_ApoD"/>
</dbReference>